<reference evidence="1" key="1">
    <citation type="submission" date="2023-03" db="EMBL/GenBank/DDBJ databases">
        <authorList>
            <person name="Steffen K."/>
            <person name="Cardenas P."/>
        </authorList>
    </citation>
    <scope>NUCLEOTIDE SEQUENCE</scope>
</reference>
<gene>
    <name evidence="1" type="ORF">GBAR_LOCUS10693</name>
</gene>
<dbReference type="Proteomes" id="UP001174909">
    <property type="component" value="Unassembled WGS sequence"/>
</dbReference>
<dbReference type="AlphaFoldDB" id="A0AA35RTY0"/>
<evidence type="ECO:0000313" key="1">
    <source>
        <dbReference type="EMBL" id="CAI8017668.1"/>
    </source>
</evidence>
<evidence type="ECO:0000313" key="2">
    <source>
        <dbReference type="Proteomes" id="UP001174909"/>
    </source>
</evidence>
<name>A0AA35RTY0_GEOBA</name>
<comment type="caution">
    <text evidence="1">The sequence shown here is derived from an EMBL/GenBank/DDBJ whole genome shotgun (WGS) entry which is preliminary data.</text>
</comment>
<organism evidence="1 2">
    <name type="scientific">Geodia barretti</name>
    <name type="common">Barrett's horny sponge</name>
    <dbReference type="NCBI Taxonomy" id="519541"/>
    <lineage>
        <taxon>Eukaryota</taxon>
        <taxon>Metazoa</taxon>
        <taxon>Porifera</taxon>
        <taxon>Demospongiae</taxon>
        <taxon>Heteroscleromorpha</taxon>
        <taxon>Tetractinellida</taxon>
        <taxon>Astrophorina</taxon>
        <taxon>Geodiidae</taxon>
        <taxon>Geodia</taxon>
    </lineage>
</organism>
<sequence length="45" mass="5280">MKHRHMHMYSTCTWSVNTVVHEKSCPWLRTRRSAHSAQWANGAAQ</sequence>
<keyword evidence="2" id="KW-1185">Reference proteome</keyword>
<dbReference type="EMBL" id="CASHTH010001646">
    <property type="protein sequence ID" value="CAI8017668.1"/>
    <property type="molecule type" value="Genomic_DNA"/>
</dbReference>
<protein>
    <submittedName>
        <fullName evidence="1">Uncharacterized protein</fullName>
    </submittedName>
</protein>
<accession>A0AA35RTY0</accession>
<proteinExistence type="predicted"/>